<dbReference type="EMBL" id="AVOT02033452">
    <property type="protein sequence ID" value="MBW0527355.1"/>
    <property type="molecule type" value="Genomic_DNA"/>
</dbReference>
<gene>
    <name evidence="2" type="ORF">O181_067070</name>
</gene>
<evidence type="ECO:0000313" key="2">
    <source>
        <dbReference type="EMBL" id="MBW0527355.1"/>
    </source>
</evidence>
<organism evidence="2 3">
    <name type="scientific">Austropuccinia psidii MF-1</name>
    <dbReference type="NCBI Taxonomy" id="1389203"/>
    <lineage>
        <taxon>Eukaryota</taxon>
        <taxon>Fungi</taxon>
        <taxon>Dikarya</taxon>
        <taxon>Basidiomycota</taxon>
        <taxon>Pucciniomycotina</taxon>
        <taxon>Pucciniomycetes</taxon>
        <taxon>Pucciniales</taxon>
        <taxon>Sphaerophragmiaceae</taxon>
        <taxon>Austropuccinia</taxon>
    </lineage>
</organism>
<evidence type="ECO:0000313" key="3">
    <source>
        <dbReference type="Proteomes" id="UP000765509"/>
    </source>
</evidence>
<dbReference type="Proteomes" id="UP000765509">
    <property type="component" value="Unassembled WGS sequence"/>
</dbReference>
<feature type="compositionally biased region" description="Polar residues" evidence="1">
    <location>
        <begin position="136"/>
        <end position="152"/>
    </location>
</feature>
<reference evidence="2" key="1">
    <citation type="submission" date="2021-03" db="EMBL/GenBank/DDBJ databases">
        <title>Draft genome sequence of rust myrtle Austropuccinia psidii MF-1, a brazilian biotype.</title>
        <authorList>
            <person name="Quecine M.C."/>
            <person name="Pachon D.M.R."/>
            <person name="Bonatelli M.L."/>
            <person name="Correr F.H."/>
            <person name="Franceschini L.M."/>
            <person name="Leite T.F."/>
            <person name="Margarido G.R.A."/>
            <person name="Almeida C.A."/>
            <person name="Ferrarezi J.A."/>
            <person name="Labate C.A."/>
        </authorList>
    </citation>
    <scope>NUCLEOTIDE SEQUENCE</scope>
    <source>
        <strain evidence="2">MF-1</strain>
    </source>
</reference>
<sequence length="162" mass="18155">MTSTGNITIINPVVASKGKLAKAVDEKFVQGTVKGTSQRTEKACSEPKDQEEDTFDTVVDGKTLSEIIPTLPFTFQFNRNLKPNDWKDMDKVLQLHQLLKDSFAMEHGQEEVQPSIPLGRTWSKLPKDMSQRDTLQKSYGNHQRMDSNQAVQTPGGEANHLL</sequence>
<proteinExistence type="predicted"/>
<feature type="region of interest" description="Disordered" evidence="1">
    <location>
        <begin position="119"/>
        <end position="162"/>
    </location>
</feature>
<evidence type="ECO:0000256" key="1">
    <source>
        <dbReference type="SAM" id="MobiDB-lite"/>
    </source>
</evidence>
<dbReference type="AlphaFoldDB" id="A0A9Q3EQ39"/>
<name>A0A9Q3EQ39_9BASI</name>
<feature type="compositionally biased region" description="Basic and acidic residues" evidence="1">
    <location>
        <begin position="125"/>
        <end position="135"/>
    </location>
</feature>
<keyword evidence="3" id="KW-1185">Reference proteome</keyword>
<comment type="caution">
    <text evidence="2">The sequence shown here is derived from an EMBL/GenBank/DDBJ whole genome shotgun (WGS) entry which is preliminary data.</text>
</comment>
<accession>A0A9Q3EQ39</accession>
<protein>
    <submittedName>
        <fullName evidence="2">Uncharacterized protein</fullName>
    </submittedName>
</protein>